<dbReference type="AlphaFoldDB" id="A0AA45W6I5"/>
<dbReference type="InterPro" id="IPR043129">
    <property type="entry name" value="ATPase_NBD"/>
</dbReference>
<keyword evidence="4" id="KW-1185">Reference proteome</keyword>
<dbReference type="Proteomes" id="UP000186216">
    <property type="component" value="Unassembled WGS sequence"/>
</dbReference>
<gene>
    <name evidence="2" type="ORF">JHX88_06600</name>
    <name evidence="1" type="ORF">SAMN05421772_112127</name>
</gene>
<reference evidence="2 4" key="2">
    <citation type="submission" date="2021-01" db="EMBL/GenBank/DDBJ databases">
        <title>Biogeographic distribution of Paracoccus.</title>
        <authorList>
            <person name="Hollensteiner J."/>
            <person name="Leineberger J."/>
            <person name="Brinkhoff T."/>
            <person name="Daniel R."/>
        </authorList>
    </citation>
    <scope>NUCLEOTIDE SEQUENCE [LARGE SCALE GENOMIC DNA]</scope>
    <source>
        <strain evidence="2 4">DSM 18447</strain>
    </source>
</reference>
<dbReference type="EMBL" id="FTOU01000012">
    <property type="protein sequence ID" value="SIT01950.1"/>
    <property type="molecule type" value="Genomic_DNA"/>
</dbReference>
<reference evidence="1 3" key="1">
    <citation type="submission" date="2017-01" db="EMBL/GenBank/DDBJ databases">
        <authorList>
            <person name="Varghese N."/>
            <person name="Submissions S."/>
        </authorList>
    </citation>
    <scope>NUCLEOTIDE SEQUENCE [LARGE SCALE GENOMIC DNA]</scope>
    <source>
        <strain evidence="1 3">DSM 18447</strain>
    </source>
</reference>
<dbReference type="EMBL" id="CP067140">
    <property type="protein sequence ID" value="WCR04395.1"/>
    <property type="molecule type" value="Genomic_DNA"/>
</dbReference>
<evidence type="ECO:0000313" key="4">
    <source>
        <dbReference type="Proteomes" id="UP001215549"/>
    </source>
</evidence>
<protein>
    <submittedName>
        <fullName evidence="1">Uncharacterized protein</fullName>
    </submittedName>
</protein>
<sequence>MDKATAKIVLKSLLERFDKSPDVFLTSVEAESLRAILDLEPIDVVDAPIASAVEPTIEIPAITCPTPEEIDEDHLMCLDFGTSFSKAFACSIDDNDDVPELFPLAFGANAFGDPELLLPSELFVDGEELYLGAAARAHFSAVEATQDRLIDSPKQFITLTKDVTDLHRRKLERPQDPSGTLTQRDALVMYLAHLNLRAEQALLGHGLSIDLRRRYAHPAWTLDHFKDNSEAMRRIIAEAIALARSCGDDLASNLPLEKACMIVQLARKAQDDELPFGLIADPVLEATAAGAGALIGTPAQHRVPYVILDIGAGTTDVAGCICVNNPSRDRVTVAEVIPAAGAINQAGNILDNALLKMIMHKSGLADDTAEYRRVQASLKRTIRGDKEVLFTDSALSVSLVTGDVVNIELDEFLEQSIVKGLFKKITDLATKAAFSVAGDEKIVNVTATGGGAHLPVVTALDGILIEQDGKRLQLSLVQPMPNELRETYPQLVDPYPQVAVAVGGALPNLPVQVNSIKEGISNPGKRYLAPMYKS</sequence>
<dbReference type="Gene3D" id="3.30.420.40">
    <property type="match status" value="1"/>
</dbReference>
<evidence type="ECO:0000313" key="3">
    <source>
        <dbReference type="Proteomes" id="UP000186216"/>
    </source>
</evidence>
<evidence type="ECO:0000313" key="1">
    <source>
        <dbReference type="EMBL" id="SIT01950.1"/>
    </source>
</evidence>
<accession>A0AA45W6I5</accession>
<evidence type="ECO:0000313" key="2">
    <source>
        <dbReference type="EMBL" id="WCR04395.1"/>
    </source>
</evidence>
<dbReference type="RefSeq" id="WP_076527222.1">
    <property type="nucleotide sequence ID" value="NZ_CP067140.1"/>
</dbReference>
<name>A0AA45W6I5_9RHOB</name>
<proteinExistence type="predicted"/>
<dbReference type="SUPFAM" id="SSF53067">
    <property type="entry name" value="Actin-like ATPase domain"/>
    <property type="match status" value="1"/>
</dbReference>
<organism evidence="1 3">
    <name type="scientific">Paracoccus saliphilus</name>
    <dbReference type="NCBI Taxonomy" id="405559"/>
    <lineage>
        <taxon>Bacteria</taxon>
        <taxon>Pseudomonadati</taxon>
        <taxon>Pseudomonadota</taxon>
        <taxon>Alphaproteobacteria</taxon>
        <taxon>Rhodobacterales</taxon>
        <taxon>Paracoccaceae</taxon>
        <taxon>Paracoccus</taxon>
    </lineage>
</organism>
<dbReference type="Proteomes" id="UP001215549">
    <property type="component" value="Chromosome"/>
</dbReference>